<organism evidence="1 2">
    <name type="scientific">Megalops atlanticus</name>
    <name type="common">Tarpon</name>
    <name type="synonym">Clupea gigantea</name>
    <dbReference type="NCBI Taxonomy" id="7932"/>
    <lineage>
        <taxon>Eukaryota</taxon>
        <taxon>Metazoa</taxon>
        <taxon>Chordata</taxon>
        <taxon>Craniata</taxon>
        <taxon>Vertebrata</taxon>
        <taxon>Euteleostomi</taxon>
        <taxon>Actinopterygii</taxon>
        <taxon>Neopterygii</taxon>
        <taxon>Teleostei</taxon>
        <taxon>Elopiformes</taxon>
        <taxon>Megalopidae</taxon>
        <taxon>Megalops</taxon>
    </lineage>
</organism>
<keyword evidence="2" id="KW-1185">Reference proteome</keyword>
<dbReference type="AlphaFoldDB" id="A0A9D3T6E1"/>
<protein>
    <submittedName>
        <fullName evidence="1">Uncharacterized protein</fullName>
    </submittedName>
</protein>
<gene>
    <name evidence="1" type="ORF">MATL_G00107020</name>
</gene>
<dbReference type="EMBL" id="JAFDVH010000008">
    <property type="protein sequence ID" value="KAG7472263.1"/>
    <property type="molecule type" value="Genomic_DNA"/>
</dbReference>
<proteinExistence type="predicted"/>
<name>A0A9D3T6E1_MEGAT</name>
<sequence>MVRCWTVGASLHGGYLFSVTSFGELWNSSDCSFKHSSSRICQRMATLNHPQGSVMAEAPRASLVGGDGSEG</sequence>
<comment type="caution">
    <text evidence="1">The sequence shown here is derived from an EMBL/GenBank/DDBJ whole genome shotgun (WGS) entry which is preliminary data.</text>
</comment>
<dbReference type="Proteomes" id="UP001046870">
    <property type="component" value="Chromosome 8"/>
</dbReference>
<reference evidence="1" key="1">
    <citation type="submission" date="2021-01" db="EMBL/GenBank/DDBJ databases">
        <authorList>
            <person name="Zahm M."/>
            <person name="Roques C."/>
            <person name="Cabau C."/>
            <person name="Klopp C."/>
            <person name="Donnadieu C."/>
            <person name="Jouanno E."/>
            <person name="Lampietro C."/>
            <person name="Louis A."/>
            <person name="Herpin A."/>
            <person name="Echchiki A."/>
            <person name="Berthelot C."/>
            <person name="Parey E."/>
            <person name="Roest-Crollius H."/>
            <person name="Braasch I."/>
            <person name="Postlethwait J."/>
            <person name="Bobe J."/>
            <person name="Montfort J."/>
            <person name="Bouchez O."/>
            <person name="Begum T."/>
            <person name="Mejri S."/>
            <person name="Adams A."/>
            <person name="Chen W.-J."/>
            <person name="Guiguen Y."/>
        </authorList>
    </citation>
    <scope>NUCLEOTIDE SEQUENCE</scope>
    <source>
        <strain evidence="1">YG-15Mar2019-1</strain>
        <tissue evidence="1">Brain</tissue>
    </source>
</reference>
<accession>A0A9D3T6E1</accession>
<evidence type="ECO:0000313" key="1">
    <source>
        <dbReference type="EMBL" id="KAG7472263.1"/>
    </source>
</evidence>
<evidence type="ECO:0000313" key="2">
    <source>
        <dbReference type="Proteomes" id="UP001046870"/>
    </source>
</evidence>